<dbReference type="SUPFAM" id="SSF50249">
    <property type="entry name" value="Nucleic acid-binding proteins"/>
    <property type="match status" value="1"/>
</dbReference>
<keyword evidence="6" id="KW-1185">Reference proteome</keyword>
<dbReference type="InterPro" id="IPR011344">
    <property type="entry name" value="ssDNA-bd"/>
</dbReference>
<protein>
    <recommendedName>
        <fullName evidence="3">Single-stranded DNA-binding protein</fullName>
    </recommendedName>
</protein>
<dbReference type="PROSITE" id="PS50935">
    <property type="entry name" value="SSB"/>
    <property type="match status" value="1"/>
</dbReference>
<dbReference type="Pfam" id="PF00436">
    <property type="entry name" value="SSB"/>
    <property type="match status" value="1"/>
</dbReference>
<dbReference type="Proteomes" id="UP001597347">
    <property type="component" value="Unassembled WGS sequence"/>
</dbReference>
<dbReference type="NCBIfam" id="TIGR00621">
    <property type="entry name" value="ssb"/>
    <property type="match status" value="1"/>
</dbReference>
<sequence>MAETITITGRLGRDPAAKSTSKGEVVEFTVARTSRVLGPDGRWGDGGTTWYEVSAWDRLGRNAMASLRRGQPVIVQGVVRPHEWTGQDGETHRVLQLRASAIGHDLSSGTSSFLKAPPAAASRPAPPQEPAEPIREQRAAVPEPSPAGTGETGWSTLAQAEADTPF</sequence>
<organism evidence="5 6">
    <name type="scientific">Amnibacterium endophyticum</name>
    <dbReference type="NCBI Taxonomy" id="2109337"/>
    <lineage>
        <taxon>Bacteria</taxon>
        <taxon>Bacillati</taxon>
        <taxon>Actinomycetota</taxon>
        <taxon>Actinomycetes</taxon>
        <taxon>Micrococcales</taxon>
        <taxon>Microbacteriaceae</taxon>
        <taxon>Amnibacterium</taxon>
    </lineage>
</organism>
<comment type="caution">
    <text evidence="5">The sequence shown here is derived from an EMBL/GenBank/DDBJ whole genome shotgun (WGS) entry which is preliminary data.</text>
</comment>
<dbReference type="EMBL" id="JBHUEA010000022">
    <property type="protein sequence ID" value="MFD1722519.1"/>
    <property type="molecule type" value="Genomic_DNA"/>
</dbReference>
<proteinExistence type="predicted"/>
<dbReference type="CDD" id="cd04496">
    <property type="entry name" value="SSB_OBF"/>
    <property type="match status" value="1"/>
</dbReference>
<evidence type="ECO:0000256" key="2">
    <source>
        <dbReference type="PROSITE-ProRule" id="PRU00252"/>
    </source>
</evidence>
<dbReference type="GO" id="GO:0003677">
    <property type="term" value="F:DNA binding"/>
    <property type="evidence" value="ECO:0007669"/>
    <property type="project" value="UniProtKB-KW"/>
</dbReference>
<name>A0ABW4LKB8_9MICO</name>
<dbReference type="Gene3D" id="2.40.50.140">
    <property type="entry name" value="Nucleic acid-binding proteins"/>
    <property type="match status" value="1"/>
</dbReference>
<feature type="region of interest" description="Disordered" evidence="4">
    <location>
        <begin position="108"/>
        <end position="166"/>
    </location>
</feature>
<evidence type="ECO:0000256" key="3">
    <source>
        <dbReference type="RuleBase" id="RU000524"/>
    </source>
</evidence>
<reference evidence="6" key="1">
    <citation type="journal article" date="2019" name="Int. J. Syst. Evol. Microbiol.">
        <title>The Global Catalogue of Microorganisms (GCM) 10K type strain sequencing project: providing services to taxonomists for standard genome sequencing and annotation.</title>
        <authorList>
            <consortium name="The Broad Institute Genomics Platform"/>
            <consortium name="The Broad Institute Genome Sequencing Center for Infectious Disease"/>
            <person name="Wu L."/>
            <person name="Ma J."/>
        </authorList>
    </citation>
    <scope>NUCLEOTIDE SEQUENCE [LARGE SCALE GENOMIC DNA]</scope>
    <source>
        <strain evidence="6">CGMCC 1.12471</strain>
    </source>
</reference>
<gene>
    <name evidence="5" type="ORF">ACFSBI_13260</name>
</gene>
<keyword evidence="1 2" id="KW-0238">DNA-binding</keyword>
<evidence type="ECO:0000313" key="5">
    <source>
        <dbReference type="EMBL" id="MFD1722519.1"/>
    </source>
</evidence>
<dbReference type="InterPro" id="IPR012340">
    <property type="entry name" value="NA-bd_OB-fold"/>
</dbReference>
<evidence type="ECO:0000256" key="4">
    <source>
        <dbReference type="SAM" id="MobiDB-lite"/>
    </source>
</evidence>
<dbReference type="InterPro" id="IPR000424">
    <property type="entry name" value="Primosome_PriB/ssb"/>
</dbReference>
<accession>A0ABW4LKB8</accession>
<evidence type="ECO:0000313" key="6">
    <source>
        <dbReference type="Proteomes" id="UP001597347"/>
    </source>
</evidence>
<evidence type="ECO:0000256" key="1">
    <source>
        <dbReference type="ARBA" id="ARBA00023125"/>
    </source>
</evidence>
<dbReference type="RefSeq" id="WP_377935692.1">
    <property type="nucleotide sequence ID" value="NZ_JBHUEA010000022.1"/>
</dbReference>